<name>A0AA92BZP5_RHIRH</name>
<comment type="caution">
    <text evidence="2">The sequence shown here is derived from an EMBL/GenBank/DDBJ whole genome shotgun (WGS) entry which is preliminary data.</text>
</comment>
<dbReference type="SMART" id="SM00530">
    <property type="entry name" value="HTH_XRE"/>
    <property type="match status" value="1"/>
</dbReference>
<accession>A0AA92BZP5</accession>
<proteinExistence type="predicted"/>
<evidence type="ECO:0000313" key="3">
    <source>
        <dbReference type="Proteomes" id="UP000244335"/>
    </source>
</evidence>
<protein>
    <submittedName>
        <fullName evidence="2">XRE family transcriptional regulator</fullName>
    </submittedName>
</protein>
<dbReference type="GO" id="GO:0003677">
    <property type="term" value="F:DNA binding"/>
    <property type="evidence" value="ECO:0007669"/>
    <property type="project" value="InterPro"/>
</dbReference>
<dbReference type="Gene3D" id="1.10.260.40">
    <property type="entry name" value="lambda repressor-like DNA-binding domains"/>
    <property type="match status" value="1"/>
</dbReference>
<sequence length="266" mass="29727">MSAISTTLGEALRMWRARRRLSQLDLAGEAEVSTRHLSFIESGRASPSRHVLLRLAEALRLPLREQNQLLRTAGFAPIYEERAFSSPDMENALVAVEAVLRAHAPFPALAVDRHWNLVLANDTARQMLIGIDERLLRPPVNVLRATFHPQGLAPRILNLAEWRHHVLSRLRRDIDQSADPVLEALHTELSGFPFPASRRPPSSTERIAVTLSIRSEANRGVMSFLSTTTVFGTAVDVTLAELTLECFYPADEKTRKSLMEGMTNPL</sequence>
<dbReference type="PANTHER" id="PTHR35010">
    <property type="entry name" value="BLL4672 PROTEIN-RELATED"/>
    <property type="match status" value="1"/>
</dbReference>
<reference evidence="2 3" key="1">
    <citation type="submission" date="2018-04" db="EMBL/GenBank/DDBJ databases">
        <authorList>
            <person name="Hagen T."/>
        </authorList>
    </citation>
    <scope>NUCLEOTIDE SEQUENCE [LARGE SCALE GENOMIC DNA]</scope>
    <source>
        <strain evidence="2 3">TPD7009</strain>
    </source>
</reference>
<dbReference type="EMBL" id="QDFR01000011">
    <property type="protein sequence ID" value="PVE50498.1"/>
    <property type="molecule type" value="Genomic_DNA"/>
</dbReference>
<dbReference type="CDD" id="cd00093">
    <property type="entry name" value="HTH_XRE"/>
    <property type="match status" value="1"/>
</dbReference>
<dbReference type="PROSITE" id="PS50943">
    <property type="entry name" value="HTH_CROC1"/>
    <property type="match status" value="1"/>
</dbReference>
<gene>
    <name evidence="2" type="ORF">DC430_21530</name>
</gene>
<evidence type="ECO:0000313" key="2">
    <source>
        <dbReference type="EMBL" id="PVE50498.1"/>
    </source>
</evidence>
<feature type="domain" description="HTH cro/C1-type" evidence="1">
    <location>
        <begin position="12"/>
        <end position="66"/>
    </location>
</feature>
<dbReference type="AlphaFoldDB" id="A0AA92BZP5"/>
<dbReference type="Pfam" id="PF17765">
    <property type="entry name" value="MLTR_LBD"/>
    <property type="match status" value="1"/>
</dbReference>
<evidence type="ECO:0000259" key="1">
    <source>
        <dbReference type="PROSITE" id="PS50943"/>
    </source>
</evidence>
<dbReference type="Gene3D" id="3.30.450.180">
    <property type="match status" value="1"/>
</dbReference>
<dbReference type="InterPro" id="IPR041413">
    <property type="entry name" value="MLTR_LBD"/>
</dbReference>
<dbReference type="PANTHER" id="PTHR35010:SF4">
    <property type="entry name" value="BLL5781 PROTEIN"/>
    <property type="match status" value="1"/>
</dbReference>
<dbReference type="Pfam" id="PF13560">
    <property type="entry name" value="HTH_31"/>
    <property type="match status" value="1"/>
</dbReference>
<organism evidence="2 3">
    <name type="scientific">Rhizobium rhizogenes</name>
    <name type="common">Agrobacterium rhizogenes</name>
    <dbReference type="NCBI Taxonomy" id="359"/>
    <lineage>
        <taxon>Bacteria</taxon>
        <taxon>Pseudomonadati</taxon>
        <taxon>Pseudomonadota</taxon>
        <taxon>Alphaproteobacteria</taxon>
        <taxon>Hyphomicrobiales</taxon>
        <taxon>Rhizobiaceae</taxon>
        <taxon>Rhizobium/Agrobacterium group</taxon>
        <taxon>Rhizobium</taxon>
    </lineage>
</organism>
<dbReference type="InterPro" id="IPR001387">
    <property type="entry name" value="Cro/C1-type_HTH"/>
</dbReference>
<dbReference type="SUPFAM" id="SSF47413">
    <property type="entry name" value="lambda repressor-like DNA-binding domains"/>
    <property type="match status" value="1"/>
</dbReference>
<dbReference type="InterPro" id="IPR010982">
    <property type="entry name" value="Lambda_DNA-bd_dom_sf"/>
</dbReference>
<dbReference type="Proteomes" id="UP000244335">
    <property type="component" value="Unassembled WGS sequence"/>
</dbReference>